<dbReference type="InterPro" id="IPR036397">
    <property type="entry name" value="RNaseH_sf"/>
</dbReference>
<dbReference type="Gene3D" id="3.30.420.10">
    <property type="entry name" value="Ribonuclease H-like superfamily/Ribonuclease H"/>
    <property type="match status" value="1"/>
</dbReference>
<name>A0AAD9E297_9TELE</name>
<dbReference type="InterPro" id="IPR001584">
    <property type="entry name" value="Integrase_cat-core"/>
</dbReference>
<dbReference type="SUPFAM" id="SSF53098">
    <property type="entry name" value="Ribonuclease H-like"/>
    <property type="match status" value="1"/>
</dbReference>
<dbReference type="AlphaFoldDB" id="A0AAD9E297"/>
<dbReference type="InterPro" id="IPR012337">
    <property type="entry name" value="RNaseH-like_sf"/>
</dbReference>
<dbReference type="PROSITE" id="PS50994">
    <property type="entry name" value="INTEGRASE"/>
    <property type="match status" value="1"/>
</dbReference>
<keyword evidence="5" id="KW-1185">Reference proteome</keyword>
<accession>A0AAD9E297</accession>
<dbReference type="InterPro" id="IPR050951">
    <property type="entry name" value="Retrovirus_Pol_polyprotein"/>
</dbReference>
<organism evidence="4 5">
    <name type="scientific">Electrophorus voltai</name>
    <dbReference type="NCBI Taxonomy" id="2609070"/>
    <lineage>
        <taxon>Eukaryota</taxon>
        <taxon>Metazoa</taxon>
        <taxon>Chordata</taxon>
        <taxon>Craniata</taxon>
        <taxon>Vertebrata</taxon>
        <taxon>Euteleostomi</taxon>
        <taxon>Actinopterygii</taxon>
        <taxon>Neopterygii</taxon>
        <taxon>Teleostei</taxon>
        <taxon>Ostariophysi</taxon>
        <taxon>Gymnotiformes</taxon>
        <taxon>Gymnotoidei</taxon>
        <taxon>Gymnotidae</taxon>
        <taxon>Electrophorus</taxon>
    </lineage>
</organism>
<dbReference type="EMBL" id="JAROKS010000007">
    <property type="protein sequence ID" value="KAK1802516.1"/>
    <property type="molecule type" value="Genomic_DNA"/>
</dbReference>
<dbReference type="GO" id="GO:0015074">
    <property type="term" value="P:DNA integration"/>
    <property type="evidence" value="ECO:0007669"/>
    <property type="project" value="InterPro"/>
</dbReference>
<dbReference type="PANTHER" id="PTHR37984:SF5">
    <property type="entry name" value="PROTEIN NYNRIN-LIKE"/>
    <property type="match status" value="1"/>
</dbReference>
<dbReference type="GO" id="GO:0003676">
    <property type="term" value="F:nucleic acid binding"/>
    <property type="evidence" value="ECO:0007669"/>
    <property type="project" value="InterPro"/>
</dbReference>
<evidence type="ECO:0000313" key="5">
    <source>
        <dbReference type="Proteomes" id="UP001239994"/>
    </source>
</evidence>
<reference evidence="4" key="1">
    <citation type="submission" date="2023-03" db="EMBL/GenBank/DDBJ databases">
        <title>Electrophorus voltai genome.</title>
        <authorList>
            <person name="Bian C."/>
        </authorList>
    </citation>
    <scope>NUCLEOTIDE SEQUENCE</scope>
    <source>
        <strain evidence="4">CB-2022</strain>
        <tissue evidence="4">Muscle</tissue>
    </source>
</reference>
<dbReference type="InterPro" id="IPR000953">
    <property type="entry name" value="Chromo/chromo_shadow_dom"/>
</dbReference>
<dbReference type="Proteomes" id="UP001239994">
    <property type="component" value="Unassembled WGS sequence"/>
</dbReference>
<evidence type="ECO:0000259" key="2">
    <source>
        <dbReference type="PROSITE" id="PS50013"/>
    </source>
</evidence>
<dbReference type="SUPFAM" id="SSF54160">
    <property type="entry name" value="Chromo domain-like"/>
    <property type="match status" value="1"/>
</dbReference>
<evidence type="ECO:0000256" key="1">
    <source>
        <dbReference type="ARBA" id="ARBA00004123"/>
    </source>
</evidence>
<dbReference type="GO" id="GO:0005634">
    <property type="term" value="C:nucleus"/>
    <property type="evidence" value="ECO:0007669"/>
    <property type="project" value="UniProtKB-SubCell"/>
</dbReference>
<comment type="subcellular location">
    <subcellularLocation>
        <location evidence="1">Nucleus</location>
    </subcellularLocation>
</comment>
<feature type="domain" description="Chromo" evidence="2">
    <location>
        <begin position="195"/>
        <end position="225"/>
    </location>
</feature>
<evidence type="ECO:0000259" key="3">
    <source>
        <dbReference type="PROSITE" id="PS50994"/>
    </source>
</evidence>
<dbReference type="CDD" id="cd00024">
    <property type="entry name" value="CD_CSD"/>
    <property type="match status" value="1"/>
</dbReference>
<evidence type="ECO:0000313" key="4">
    <source>
        <dbReference type="EMBL" id="KAK1802516.1"/>
    </source>
</evidence>
<feature type="domain" description="Integrase catalytic" evidence="3">
    <location>
        <begin position="1"/>
        <end position="53"/>
    </location>
</feature>
<proteinExistence type="predicted"/>
<gene>
    <name evidence="4" type="ORF">P4O66_021799</name>
</gene>
<dbReference type="Pfam" id="PF24626">
    <property type="entry name" value="SH3_Tf2-1"/>
    <property type="match status" value="1"/>
</dbReference>
<evidence type="ECO:0008006" key="6">
    <source>
        <dbReference type="Google" id="ProtNLM"/>
    </source>
</evidence>
<dbReference type="PROSITE" id="PS50013">
    <property type="entry name" value="CHROMO_2"/>
    <property type="match status" value="1"/>
</dbReference>
<dbReference type="InterPro" id="IPR016197">
    <property type="entry name" value="Chromo-like_dom_sf"/>
</dbReference>
<protein>
    <recommendedName>
        <fullName evidence="6">Integrase catalytic domain-containing protein</fullName>
    </recommendedName>
</protein>
<dbReference type="InterPro" id="IPR056924">
    <property type="entry name" value="SH3_Tf2-1"/>
</dbReference>
<sequence length="225" mass="25422">MFGLPVDIVSDHGPQFTSRAWRELLGKLNITFSLTSGYHPQANEQVERINQELGYQPALYPWNAPMSDQPDVEEWCRCGERLWEEAHQNLSKAIANYKRKAETLRYVSGQQVWVSMKDGRAGPLGKLEAKYEGPYTILGRINDVTYRVGLPGHSKASQAFHVSALKLLVEGPLTEEGRPQDPPPSPIDIAGGPAYRVRALLDSRRRDKGLQYLIDWEGFDLEEQC</sequence>
<comment type="caution">
    <text evidence="4">The sequence shown here is derived from an EMBL/GenBank/DDBJ whole genome shotgun (WGS) entry which is preliminary data.</text>
</comment>
<dbReference type="PANTHER" id="PTHR37984">
    <property type="entry name" value="PROTEIN CBG26694"/>
    <property type="match status" value="1"/>
</dbReference>